<keyword evidence="1" id="KW-0677">Repeat</keyword>
<evidence type="ECO:0000313" key="2">
    <source>
        <dbReference type="EMBL" id="CAD9665482.1"/>
    </source>
</evidence>
<accession>A0A7S2RAH0</accession>
<dbReference type="InterPro" id="IPR003409">
    <property type="entry name" value="MORN"/>
</dbReference>
<dbReference type="SUPFAM" id="SSF82185">
    <property type="entry name" value="Histone H3 K4-specific methyltransferase SET7/9 N-terminal domain"/>
    <property type="match status" value="1"/>
</dbReference>
<dbReference type="EMBL" id="HBHK01002326">
    <property type="protein sequence ID" value="CAD9665482.1"/>
    <property type="molecule type" value="Transcribed_RNA"/>
</dbReference>
<dbReference type="PANTHER" id="PTHR43215">
    <property type="entry name" value="RADIAL SPOKE HEAD 1 HOMOLOG"/>
    <property type="match status" value="1"/>
</dbReference>
<dbReference type="SMART" id="SM00698">
    <property type="entry name" value="MORN"/>
    <property type="match status" value="3"/>
</dbReference>
<organism evidence="2">
    <name type="scientific">Mucochytrium quahogii</name>
    <dbReference type="NCBI Taxonomy" id="96639"/>
    <lineage>
        <taxon>Eukaryota</taxon>
        <taxon>Sar</taxon>
        <taxon>Stramenopiles</taxon>
        <taxon>Bigyra</taxon>
        <taxon>Labyrinthulomycetes</taxon>
        <taxon>Thraustochytrida</taxon>
        <taxon>Thraustochytriidae</taxon>
        <taxon>Mucochytrium</taxon>
    </lineage>
</organism>
<dbReference type="Pfam" id="PF02493">
    <property type="entry name" value="MORN"/>
    <property type="match status" value="3"/>
</dbReference>
<dbReference type="PANTHER" id="PTHR43215:SF14">
    <property type="entry name" value="RADIAL SPOKE HEAD 1 HOMOLOG"/>
    <property type="match status" value="1"/>
</dbReference>
<protein>
    <recommendedName>
        <fullName evidence="3">MORN repeat protein</fullName>
    </recommendedName>
</protein>
<dbReference type="AlphaFoldDB" id="A0A7S2RAH0"/>
<name>A0A7S2RAH0_9STRA</name>
<dbReference type="Gene3D" id="2.20.110.10">
    <property type="entry name" value="Histone H3 K4-specific methyltransferase SET7/9 N-terminal domain"/>
    <property type="match status" value="1"/>
</dbReference>
<evidence type="ECO:0008006" key="3">
    <source>
        <dbReference type="Google" id="ProtNLM"/>
    </source>
</evidence>
<proteinExistence type="predicted"/>
<evidence type="ECO:0000256" key="1">
    <source>
        <dbReference type="ARBA" id="ARBA00022737"/>
    </source>
</evidence>
<gene>
    <name evidence="2" type="ORF">QSP1433_LOCUS1380</name>
</gene>
<sequence length="249" mass="27324">MGNESSKLETKTHRYPSGNVYTGQMKKGKRWGQGTYKWRDGTQYTGEWVNNEQCGMGVTNFPNGNLYEGQFEHNNPCGVGKLTTMNKEVIEGTWTCMGRSSNGPMAHECPVAKYELAVTVTDIESGRVTRYHGPATLHLQTGLVVLPGMDNPSMSVMPYATAVIAENGRELFSSAIAQPVAGNVPVVAVPVDSKNDLEQRLIDAEEQEEREAYAVQSDTIAYGVQDQALGPKPVHAHGKVELLNPRTYF</sequence>
<reference evidence="2" key="1">
    <citation type="submission" date="2021-01" db="EMBL/GenBank/DDBJ databases">
        <authorList>
            <person name="Corre E."/>
            <person name="Pelletier E."/>
            <person name="Niang G."/>
            <person name="Scheremetjew M."/>
            <person name="Finn R."/>
            <person name="Kale V."/>
            <person name="Holt S."/>
            <person name="Cochrane G."/>
            <person name="Meng A."/>
            <person name="Brown T."/>
            <person name="Cohen L."/>
        </authorList>
    </citation>
    <scope>NUCLEOTIDE SEQUENCE</scope>
    <source>
        <strain evidence="2">NY070348D</strain>
    </source>
</reference>